<proteinExistence type="predicted"/>
<dbReference type="EMBL" id="HBGQ01093057">
    <property type="protein sequence ID" value="CAD9530156.1"/>
    <property type="molecule type" value="Transcribed_RNA"/>
</dbReference>
<evidence type="ECO:0000313" key="2">
    <source>
        <dbReference type="EMBL" id="CAD9530156.1"/>
    </source>
</evidence>
<name>A0A7S2NB25_9DINO</name>
<feature type="chain" id="PRO_5031543953" evidence="1">
    <location>
        <begin position="19"/>
        <end position="315"/>
    </location>
</feature>
<reference evidence="2" key="1">
    <citation type="submission" date="2021-01" db="EMBL/GenBank/DDBJ databases">
        <authorList>
            <person name="Corre E."/>
            <person name="Pelletier E."/>
            <person name="Niang G."/>
            <person name="Scheremetjew M."/>
            <person name="Finn R."/>
            <person name="Kale V."/>
            <person name="Holt S."/>
            <person name="Cochrane G."/>
            <person name="Meng A."/>
            <person name="Brown T."/>
            <person name="Cohen L."/>
        </authorList>
    </citation>
    <scope>NUCLEOTIDE SEQUENCE</scope>
    <source>
        <strain evidence="2">CCMP2222</strain>
    </source>
</reference>
<organism evidence="2">
    <name type="scientific">Alexandrium andersonii</name>
    <dbReference type="NCBI Taxonomy" id="327968"/>
    <lineage>
        <taxon>Eukaryota</taxon>
        <taxon>Sar</taxon>
        <taxon>Alveolata</taxon>
        <taxon>Dinophyceae</taxon>
        <taxon>Gonyaulacales</taxon>
        <taxon>Pyrocystaceae</taxon>
        <taxon>Alexandrium</taxon>
    </lineage>
</organism>
<sequence>MARFLIVGSAVGLGLANALEDTSVLIQAHTAASAEVGLLEGRTGLLHALAAEAEQLPQGIQLPQIPQLKEMMEKLGSQLPPLDDVMKQLGSLAAPKPSSYDCDARPWMCQEPFNCHHDLNPLEMVKRPFQIATDDGHANLRTWCMPSAEKYVDNLVKHCLVEKDLHKSGQAVYEETRRGRFGATTAETDASYCFIEGHCSNTAVTENTTLEEAEQMCDFRYGHDGWAKNFGFKDLAGPKQRKAALWGGADLINGGFYHTAMSKPYVKAACAMGNFHCDVLYCRETYCQEPYYIKKYGHLLPKVPGHLIEDKEWVM</sequence>
<feature type="signal peptide" evidence="1">
    <location>
        <begin position="1"/>
        <end position="18"/>
    </location>
</feature>
<gene>
    <name evidence="2" type="ORF">AAND1436_LOCUS44413</name>
</gene>
<dbReference type="AlphaFoldDB" id="A0A7S2NB25"/>
<accession>A0A7S2NB25</accession>
<evidence type="ECO:0000256" key="1">
    <source>
        <dbReference type="SAM" id="SignalP"/>
    </source>
</evidence>
<keyword evidence="1" id="KW-0732">Signal</keyword>
<protein>
    <submittedName>
        <fullName evidence="2">Uncharacterized protein</fullName>
    </submittedName>
</protein>